<feature type="binding site" evidence="2">
    <location>
        <position position="200"/>
    </location>
    <ligand>
        <name>ATP</name>
        <dbReference type="ChEBI" id="CHEBI:30616"/>
    </ligand>
</feature>
<keyword evidence="2" id="KW-0547">Nucleotide-binding</keyword>
<dbReference type="PANTHER" id="PTHR24416:SF600">
    <property type="entry name" value="PDGF- AND VEGF-RECEPTOR RELATED, ISOFORM J"/>
    <property type="match status" value="1"/>
</dbReference>
<dbReference type="InterPro" id="IPR017441">
    <property type="entry name" value="Protein_kinase_ATP_BS"/>
</dbReference>
<dbReference type="Proteomes" id="UP000050794">
    <property type="component" value="Unassembled WGS sequence"/>
</dbReference>
<dbReference type="InterPro" id="IPR000719">
    <property type="entry name" value="Prot_kinase_dom"/>
</dbReference>
<dbReference type="WBParaSite" id="TCNE_0000180101-mRNA-1">
    <property type="protein sequence ID" value="TCNE_0000180101-mRNA-1"/>
    <property type="gene ID" value="TCNE_0000180101"/>
</dbReference>
<dbReference type="GO" id="GO:0007169">
    <property type="term" value="P:cell surface receptor protein tyrosine kinase signaling pathway"/>
    <property type="evidence" value="ECO:0007669"/>
    <property type="project" value="TreeGrafter"/>
</dbReference>
<dbReference type="PROSITE" id="PS50011">
    <property type="entry name" value="PROTEIN_KINASE_DOM"/>
    <property type="match status" value="1"/>
</dbReference>
<reference evidence="6" key="1">
    <citation type="submission" date="2016-06" db="UniProtKB">
        <authorList>
            <consortium name="WormBaseParasite"/>
        </authorList>
    </citation>
    <scope>IDENTIFICATION</scope>
</reference>
<name>A0A183TZY1_TOXCA</name>
<evidence type="ECO:0000313" key="4">
    <source>
        <dbReference type="EMBL" id="VDM26859.1"/>
    </source>
</evidence>
<dbReference type="EMBL" id="UYWY01001519">
    <property type="protein sequence ID" value="VDM26859.1"/>
    <property type="molecule type" value="Genomic_DNA"/>
</dbReference>
<dbReference type="SUPFAM" id="SSF56112">
    <property type="entry name" value="Protein kinase-like (PK-like)"/>
    <property type="match status" value="1"/>
</dbReference>
<dbReference type="GO" id="GO:0043235">
    <property type="term" value="C:receptor complex"/>
    <property type="evidence" value="ECO:0007669"/>
    <property type="project" value="TreeGrafter"/>
</dbReference>
<evidence type="ECO:0000313" key="5">
    <source>
        <dbReference type="Proteomes" id="UP000050794"/>
    </source>
</evidence>
<evidence type="ECO:0000256" key="1">
    <source>
        <dbReference type="ARBA" id="ARBA00004167"/>
    </source>
</evidence>
<dbReference type="Gene3D" id="3.30.200.20">
    <property type="entry name" value="Phosphorylase Kinase, domain 1"/>
    <property type="match status" value="1"/>
</dbReference>
<dbReference type="InterPro" id="IPR011009">
    <property type="entry name" value="Kinase-like_dom_sf"/>
</dbReference>
<keyword evidence="5" id="KW-1185">Reference proteome</keyword>
<keyword evidence="2" id="KW-0067">ATP-binding</keyword>
<evidence type="ECO:0000259" key="3">
    <source>
        <dbReference type="PROSITE" id="PS50011"/>
    </source>
</evidence>
<accession>A0A183TZY1</accession>
<dbReference type="GO" id="GO:0005886">
    <property type="term" value="C:plasma membrane"/>
    <property type="evidence" value="ECO:0007669"/>
    <property type="project" value="TreeGrafter"/>
</dbReference>
<feature type="domain" description="Protein kinase" evidence="3">
    <location>
        <begin position="170"/>
        <end position="304"/>
    </location>
</feature>
<evidence type="ECO:0000256" key="2">
    <source>
        <dbReference type="PROSITE-ProRule" id="PRU10141"/>
    </source>
</evidence>
<dbReference type="Pfam" id="PF07714">
    <property type="entry name" value="PK_Tyr_Ser-Thr"/>
    <property type="match status" value="1"/>
</dbReference>
<proteinExistence type="predicted"/>
<evidence type="ECO:0000313" key="6">
    <source>
        <dbReference type="WBParaSite" id="TCNE_0000180101-mRNA-1"/>
    </source>
</evidence>
<dbReference type="PROSITE" id="PS00107">
    <property type="entry name" value="PROTEIN_KINASE_ATP"/>
    <property type="match status" value="1"/>
</dbReference>
<protein>
    <submittedName>
        <fullName evidence="6">Protein kinase domain-containing protein</fullName>
    </submittedName>
</protein>
<dbReference type="SMART" id="SM00219">
    <property type="entry name" value="TyrKc"/>
    <property type="match status" value="1"/>
</dbReference>
<dbReference type="GO" id="GO:0005524">
    <property type="term" value="F:ATP binding"/>
    <property type="evidence" value="ECO:0007669"/>
    <property type="project" value="UniProtKB-UniRule"/>
</dbReference>
<comment type="subcellular location">
    <subcellularLocation>
        <location evidence="1">Membrane</location>
        <topology evidence="1">Single-pass membrane protein</topology>
    </subcellularLocation>
</comment>
<dbReference type="GO" id="GO:0004714">
    <property type="term" value="F:transmembrane receptor protein tyrosine kinase activity"/>
    <property type="evidence" value="ECO:0007669"/>
    <property type="project" value="TreeGrafter"/>
</dbReference>
<dbReference type="PANTHER" id="PTHR24416">
    <property type="entry name" value="TYROSINE-PROTEIN KINASE RECEPTOR"/>
    <property type="match status" value="1"/>
</dbReference>
<dbReference type="InterPro" id="IPR050122">
    <property type="entry name" value="RTK"/>
</dbReference>
<dbReference type="AlphaFoldDB" id="A0A183TZY1"/>
<gene>
    <name evidence="4" type="ORF">TCNE_LOCUS1801</name>
</gene>
<reference evidence="4 5" key="2">
    <citation type="submission" date="2018-11" db="EMBL/GenBank/DDBJ databases">
        <authorList>
            <consortium name="Pathogen Informatics"/>
        </authorList>
    </citation>
    <scope>NUCLEOTIDE SEQUENCE [LARGE SCALE GENOMIC DNA]</scope>
</reference>
<dbReference type="InterPro" id="IPR001245">
    <property type="entry name" value="Ser-Thr/Tyr_kinase_cat_dom"/>
</dbReference>
<sequence>MKVGHVCHIATICSILQIGSSECTSLLQPSSLTNGFIDINSGGTVIEEFFGHLPECVNRSTFYRGGAVFFITNVPCTSMCAQSAENIVYDSFQLYTVIEKQQEITDKLNGIGYVFRIIYFDDLGDLQYNPESYRHPNEYVGATVPFAIRKNFADVTMRDEWEIAEGKLFVNESEILGRGAFAVCYRGTLKGILPVNRVFKNLNLAIDSTRNPSNEVAVKMLPEYADEATRADFLKEISFMKNLGYHAHIVSLVGCVSNRVIQDDDITAENGGFHLHTKDLISIAWQICDGMVSCKHMLENMQHD</sequence>
<organism evidence="5 6">
    <name type="scientific">Toxocara canis</name>
    <name type="common">Canine roundworm</name>
    <dbReference type="NCBI Taxonomy" id="6265"/>
    <lineage>
        <taxon>Eukaryota</taxon>
        <taxon>Metazoa</taxon>
        <taxon>Ecdysozoa</taxon>
        <taxon>Nematoda</taxon>
        <taxon>Chromadorea</taxon>
        <taxon>Rhabditida</taxon>
        <taxon>Spirurina</taxon>
        <taxon>Ascaridomorpha</taxon>
        <taxon>Ascaridoidea</taxon>
        <taxon>Toxocaridae</taxon>
        <taxon>Toxocara</taxon>
    </lineage>
</organism>
<dbReference type="InterPro" id="IPR020635">
    <property type="entry name" value="Tyr_kinase_cat_dom"/>
</dbReference>